<organism evidence="1 2">
    <name type="scientific">Candidatus Segetimicrobium genomatis</name>
    <dbReference type="NCBI Taxonomy" id="2569760"/>
    <lineage>
        <taxon>Bacteria</taxon>
        <taxon>Bacillati</taxon>
        <taxon>Candidatus Sysuimicrobiota</taxon>
        <taxon>Candidatus Sysuimicrobiia</taxon>
        <taxon>Candidatus Sysuimicrobiales</taxon>
        <taxon>Candidatus Segetimicrobiaceae</taxon>
        <taxon>Candidatus Segetimicrobium</taxon>
    </lineage>
</organism>
<name>A0A537J7D9_9BACT</name>
<dbReference type="Proteomes" id="UP000318093">
    <property type="component" value="Unassembled WGS sequence"/>
</dbReference>
<reference evidence="1 2" key="1">
    <citation type="journal article" date="2019" name="Nat. Microbiol.">
        <title>Mediterranean grassland soil C-N compound turnover is dependent on rainfall and depth, and is mediated by genomically divergent microorganisms.</title>
        <authorList>
            <person name="Diamond S."/>
            <person name="Andeer P.F."/>
            <person name="Li Z."/>
            <person name="Crits-Christoph A."/>
            <person name="Burstein D."/>
            <person name="Anantharaman K."/>
            <person name="Lane K.R."/>
            <person name="Thomas B.C."/>
            <person name="Pan C."/>
            <person name="Northen T.R."/>
            <person name="Banfield J.F."/>
        </authorList>
    </citation>
    <scope>NUCLEOTIDE SEQUENCE [LARGE SCALE GENOMIC DNA]</scope>
    <source>
        <strain evidence="1">NP_6</strain>
    </source>
</reference>
<evidence type="ECO:0000313" key="1">
    <source>
        <dbReference type="EMBL" id="TMI79468.1"/>
    </source>
</evidence>
<protein>
    <recommendedName>
        <fullName evidence="3">Porin family protein</fullName>
    </recommendedName>
</protein>
<dbReference type="EMBL" id="VBAN01000325">
    <property type="protein sequence ID" value="TMI79468.1"/>
    <property type="molecule type" value="Genomic_DNA"/>
</dbReference>
<accession>A0A537J7D9</accession>
<dbReference type="AlphaFoldDB" id="A0A537J7D9"/>
<gene>
    <name evidence="1" type="ORF">E6H03_10185</name>
</gene>
<dbReference type="SUPFAM" id="SSF56935">
    <property type="entry name" value="Porins"/>
    <property type="match status" value="1"/>
</dbReference>
<evidence type="ECO:0008006" key="3">
    <source>
        <dbReference type="Google" id="ProtNLM"/>
    </source>
</evidence>
<evidence type="ECO:0000313" key="2">
    <source>
        <dbReference type="Proteomes" id="UP000318093"/>
    </source>
</evidence>
<comment type="caution">
    <text evidence="1">The sequence shown here is derived from an EMBL/GenBank/DDBJ whole genome shotgun (WGS) entry which is preliminary data.</text>
</comment>
<proteinExistence type="predicted"/>
<sequence>MTRITGATRIGAALLIGTSVLVLSFARPATAQIVPPERNGIDFSVAALSGAPVWSVGFSHDITPALDIAAFYSYQSVGGTTAGLLDVGVRYHFPVIPPGADVWLSGGLANASSFSGFGSATGFSVGAGASLRLTPALAGYASGSLIALSGTSNAVIDAGLMLQLAPRVSGQLGYVTFAGNGGPYLGINLSIP</sequence>